<dbReference type="SUPFAM" id="SSF52799">
    <property type="entry name" value="(Phosphotyrosine protein) phosphatases II"/>
    <property type="match status" value="1"/>
</dbReference>
<reference evidence="2" key="1">
    <citation type="journal article" date="2020" name="Stud. Mycol.">
        <title>101 Dothideomycetes genomes: a test case for predicting lifestyles and emergence of pathogens.</title>
        <authorList>
            <person name="Haridas S."/>
            <person name="Albert R."/>
            <person name="Binder M."/>
            <person name="Bloem J."/>
            <person name="Labutti K."/>
            <person name="Salamov A."/>
            <person name="Andreopoulos B."/>
            <person name="Baker S."/>
            <person name="Barry K."/>
            <person name="Bills G."/>
            <person name="Bluhm B."/>
            <person name="Cannon C."/>
            <person name="Castanera R."/>
            <person name="Culley D."/>
            <person name="Daum C."/>
            <person name="Ezra D."/>
            <person name="Gonzalez J."/>
            <person name="Henrissat B."/>
            <person name="Kuo A."/>
            <person name="Liang C."/>
            <person name="Lipzen A."/>
            <person name="Lutzoni F."/>
            <person name="Magnuson J."/>
            <person name="Mondo S."/>
            <person name="Nolan M."/>
            <person name="Ohm R."/>
            <person name="Pangilinan J."/>
            <person name="Park H.-J."/>
            <person name="Ramirez L."/>
            <person name="Alfaro M."/>
            <person name="Sun H."/>
            <person name="Tritt A."/>
            <person name="Yoshinaga Y."/>
            <person name="Zwiers L.-H."/>
            <person name="Turgeon B."/>
            <person name="Goodwin S."/>
            <person name="Spatafora J."/>
            <person name="Crous P."/>
            <person name="Grigoriev I."/>
        </authorList>
    </citation>
    <scope>NUCLEOTIDE SEQUENCE</scope>
    <source>
        <strain evidence="2">CBS 123094</strain>
    </source>
</reference>
<keyword evidence="3" id="KW-1185">Reference proteome</keyword>
<organism evidence="2 3">
    <name type="scientific">Amniculicola lignicola CBS 123094</name>
    <dbReference type="NCBI Taxonomy" id="1392246"/>
    <lineage>
        <taxon>Eukaryota</taxon>
        <taxon>Fungi</taxon>
        <taxon>Dikarya</taxon>
        <taxon>Ascomycota</taxon>
        <taxon>Pezizomycotina</taxon>
        <taxon>Dothideomycetes</taxon>
        <taxon>Pleosporomycetidae</taxon>
        <taxon>Pleosporales</taxon>
        <taxon>Amniculicolaceae</taxon>
        <taxon>Amniculicola</taxon>
    </lineage>
</organism>
<sequence length="293" mass="32856">MAKTTSPLKTIPNFRDVGVFINKTTDSERLKTGLLFRGARPDEASLEDRESLLNDYTIKGIIDLRTQTEHIEQARQRDAKIKSTVATTQTNDDAAQPLKIPGITYHEINFNGSAFSRMLISKLKWIEFFRLIGLMLFGYRLDAIKILAPHMEKAGLVGLAIESLDVCTKEVKQVFDVYADEANWPVLVHCTQGKDRTGLTVMLLLFLLEVDVEAVEADYVMSVPELEPERAGRIKEIATIGLSERFADCPPDLVKRVHQHLGDKYGGIVKYLEHVGVTGEMMARIRKLLLASA</sequence>
<dbReference type="PROSITE" id="PS00383">
    <property type="entry name" value="TYR_PHOSPHATASE_1"/>
    <property type="match status" value="1"/>
</dbReference>
<dbReference type="Pfam" id="PF13350">
    <property type="entry name" value="Y_phosphatase3"/>
    <property type="match status" value="1"/>
</dbReference>
<dbReference type="GO" id="GO:0004721">
    <property type="term" value="F:phosphoprotein phosphatase activity"/>
    <property type="evidence" value="ECO:0007669"/>
    <property type="project" value="InterPro"/>
</dbReference>
<gene>
    <name evidence="2" type="ORF">P154DRAFT_552559</name>
</gene>
<dbReference type="InterPro" id="IPR026893">
    <property type="entry name" value="Tyr/Ser_Pase_IphP-type"/>
</dbReference>
<dbReference type="AlphaFoldDB" id="A0A6A5WR62"/>
<dbReference type="Gene3D" id="3.90.190.10">
    <property type="entry name" value="Protein tyrosine phosphatase superfamily"/>
    <property type="match status" value="1"/>
</dbReference>
<evidence type="ECO:0000313" key="2">
    <source>
        <dbReference type="EMBL" id="KAF2003558.1"/>
    </source>
</evidence>
<name>A0A6A5WR62_9PLEO</name>
<dbReference type="InterPro" id="IPR000387">
    <property type="entry name" value="Tyr_Pase_dom"/>
</dbReference>
<dbReference type="InterPro" id="IPR016130">
    <property type="entry name" value="Tyr_Pase_AS"/>
</dbReference>
<dbReference type="PANTHER" id="PTHR31126:SF10">
    <property type="entry name" value="PROTEIN PHOSPHATASE, PUTATIVE (AFU_ORTHOLOGUE AFUA_6G06650)-RELATED"/>
    <property type="match status" value="1"/>
</dbReference>
<dbReference type="PANTHER" id="PTHR31126">
    <property type="entry name" value="TYROSINE-PROTEIN PHOSPHATASE"/>
    <property type="match status" value="1"/>
</dbReference>
<evidence type="ECO:0000313" key="3">
    <source>
        <dbReference type="Proteomes" id="UP000799779"/>
    </source>
</evidence>
<feature type="domain" description="Tyrosine specific protein phosphatases" evidence="1">
    <location>
        <begin position="165"/>
        <end position="235"/>
    </location>
</feature>
<dbReference type="PROSITE" id="PS50056">
    <property type="entry name" value="TYR_PHOSPHATASE_2"/>
    <property type="match status" value="1"/>
</dbReference>
<dbReference type="InterPro" id="IPR029021">
    <property type="entry name" value="Prot-tyrosine_phosphatase-like"/>
</dbReference>
<dbReference type="Proteomes" id="UP000799779">
    <property type="component" value="Unassembled WGS sequence"/>
</dbReference>
<dbReference type="OrthoDB" id="9988524at2759"/>
<proteinExistence type="predicted"/>
<evidence type="ECO:0000259" key="1">
    <source>
        <dbReference type="PROSITE" id="PS50056"/>
    </source>
</evidence>
<protein>
    <recommendedName>
        <fullName evidence="1">Tyrosine specific protein phosphatases domain-containing protein</fullName>
    </recommendedName>
</protein>
<dbReference type="EMBL" id="ML977572">
    <property type="protein sequence ID" value="KAF2003558.1"/>
    <property type="molecule type" value="Genomic_DNA"/>
</dbReference>
<accession>A0A6A5WR62</accession>